<evidence type="ECO:0000313" key="6">
    <source>
        <dbReference type="EMBL" id="CRH02522.1"/>
    </source>
</evidence>
<dbReference type="SUPFAM" id="SSF50156">
    <property type="entry name" value="PDZ domain-like"/>
    <property type="match status" value="1"/>
</dbReference>
<dbReference type="EMBL" id="LN835309">
    <property type="protein sequence ID" value="CRH02522.1"/>
    <property type="molecule type" value="Genomic_DNA"/>
</dbReference>
<feature type="domain" description="PDZ" evidence="5">
    <location>
        <begin position="376"/>
        <end position="455"/>
    </location>
</feature>
<evidence type="ECO:0000256" key="2">
    <source>
        <dbReference type="ARBA" id="ARBA00022670"/>
    </source>
</evidence>
<dbReference type="KEGG" id="prel:PRELSG_1425300"/>
<dbReference type="PANTHER" id="PTHR22939">
    <property type="entry name" value="SERINE PROTEASE FAMILY S1C HTRA-RELATED"/>
    <property type="match status" value="1"/>
</dbReference>
<dbReference type="SMART" id="SM00228">
    <property type="entry name" value="PDZ"/>
    <property type="match status" value="1"/>
</dbReference>
<evidence type="ECO:0000256" key="3">
    <source>
        <dbReference type="ARBA" id="ARBA00022801"/>
    </source>
</evidence>
<dbReference type="OMA" id="DRYINVD"/>
<keyword evidence="4" id="KW-1133">Transmembrane helix</keyword>
<dbReference type="Proteomes" id="UP000220158">
    <property type="component" value="Chromosome 14"/>
</dbReference>
<dbReference type="Pfam" id="PF13180">
    <property type="entry name" value="PDZ_2"/>
    <property type="match status" value="1"/>
</dbReference>
<protein>
    <submittedName>
        <fullName evidence="6">Trypsin-like serine protease, putative</fullName>
    </submittedName>
</protein>
<name>A0A1J1HEN6_PLARL</name>
<dbReference type="InterPro" id="IPR001940">
    <property type="entry name" value="Peptidase_S1C"/>
</dbReference>
<organism evidence="6 7">
    <name type="scientific">Plasmodium relictum</name>
    <dbReference type="NCBI Taxonomy" id="85471"/>
    <lineage>
        <taxon>Eukaryota</taxon>
        <taxon>Sar</taxon>
        <taxon>Alveolata</taxon>
        <taxon>Apicomplexa</taxon>
        <taxon>Aconoidasida</taxon>
        <taxon>Haemosporida</taxon>
        <taxon>Plasmodiidae</taxon>
        <taxon>Plasmodium</taxon>
        <taxon>Plasmodium (Haemamoeba)</taxon>
    </lineage>
</organism>
<dbReference type="GO" id="GO:0004252">
    <property type="term" value="F:serine-type endopeptidase activity"/>
    <property type="evidence" value="ECO:0007669"/>
    <property type="project" value="InterPro"/>
</dbReference>
<keyword evidence="7" id="KW-1185">Reference proteome</keyword>
<evidence type="ECO:0000256" key="1">
    <source>
        <dbReference type="ARBA" id="ARBA00010541"/>
    </source>
</evidence>
<dbReference type="InterPro" id="IPR009003">
    <property type="entry name" value="Peptidase_S1_PA"/>
</dbReference>
<dbReference type="GeneID" id="39738685"/>
<gene>
    <name evidence="6" type="ORF">PRELSG_1425300</name>
</gene>
<dbReference type="AlphaFoldDB" id="A0A1J1HEN6"/>
<dbReference type="PRINTS" id="PR00834">
    <property type="entry name" value="PROTEASES2C"/>
</dbReference>
<dbReference type="PANTHER" id="PTHR22939:SF129">
    <property type="entry name" value="SERINE PROTEASE HTRA2, MITOCHONDRIAL"/>
    <property type="match status" value="1"/>
</dbReference>
<keyword evidence="2 6" id="KW-0645">Protease</keyword>
<proteinExistence type="inferred from homology"/>
<dbReference type="InterPro" id="IPR001478">
    <property type="entry name" value="PDZ"/>
</dbReference>
<dbReference type="GO" id="GO:0006508">
    <property type="term" value="P:proteolysis"/>
    <property type="evidence" value="ECO:0007669"/>
    <property type="project" value="UniProtKB-KW"/>
</dbReference>
<dbReference type="RefSeq" id="XP_028535042.1">
    <property type="nucleotide sequence ID" value="XM_028679316.1"/>
</dbReference>
<dbReference type="Gene3D" id="2.40.10.120">
    <property type="match status" value="1"/>
</dbReference>
<dbReference type="SUPFAM" id="SSF50494">
    <property type="entry name" value="Trypsin-like serine proteases"/>
    <property type="match status" value="1"/>
</dbReference>
<evidence type="ECO:0000259" key="5">
    <source>
        <dbReference type="SMART" id="SM00228"/>
    </source>
</evidence>
<dbReference type="OrthoDB" id="4217619at2759"/>
<dbReference type="Gene3D" id="2.30.42.10">
    <property type="match status" value="1"/>
</dbReference>
<accession>A0A1J1HEN6</accession>
<dbReference type="InterPro" id="IPR036034">
    <property type="entry name" value="PDZ_sf"/>
</dbReference>
<keyword evidence="3" id="KW-0378">Hydrolase</keyword>
<dbReference type="VEuPathDB" id="PlasmoDB:PRELSG_1425300"/>
<evidence type="ECO:0000313" key="7">
    <source>
        <dbReference type="Proteomes" id="UP000220158"/>
    </source>
</evidence>
<feature type="transmembrane region" description="Helical" evidence="4">
    <location>
        <begin position="122"/>
        <end position="145"/>
    </location>
</feature>
<evidence type="ECO:0000256" key="4">
    <source>
        <dbReference type="SAM" id="Phobius"/>
    </source>
</evidence>
<sequence>MKKTYFWLIYCRTKSVWNNDLPFQKCYAQDIINHFLNSYNYTMNNIKNKMGYFYLYNFSLKNIPLSYCENDNNILLNNGILDKNTPLNKNMKNKKNNFFKLLEYEYLAIKIVLYYLKCSLRFLIFTLVHFYLFFYNCFNIVLYIIRKRILNNKNKQLNYYFSIPINLYNCFVTIYKISKRNNSSEFNFKIDDLAFLGSGFIYDKRGYILTAAHNITHLEEDTFLIKNCDDFYLAKVSGLHDESDICVMKIISKKKFPYIPLDTKRENLKQGELVITFGQIQNFDKETCSIGIVNQPKQTFSKFTSFNKNQQPCLYPFIQISNPINNGMSGSPLIDQYGNLVGMIQKKIDNYGLALPVNILKNITEYLQYKGIYKEPFLGIILKEKEFTIKNSLSSKKELKVHDILSNSPADISGLKKEDVLLSINNQNIKNICEVHEILNSTSDKFINVEILRQNKKLKFKVKTQNYI</sequence>
<reference evidence="6 7" key="1">
    <citation type="submission" date="2015-04" db="EMBL/GenBank/DDBJ databases">
        <authorList>
            <consortium name="Pathogen Informatics"/>
        </authorList>
    </citation>
    <scope>NUCLEOTIDE SEQUENCE [LARGE SCALE GENOMIC DNA]</scope>
    <source>
        <strain evidence="6 7">SGS1</strain>
    </source>
</reference>
<keyword evidence="4" id="KW-0472">Membrane</keyword>
<keyword evidence="4" id="KW-0812">Transmembrane</keyword>
<dbReference type="Pfam" id="PF13365">
    <property type="entry name" value="Trypsin_2"/>
    <property type="match status" value="1"/>
</dbReference>
<feature type="transmembrane region" description="Helical" evidence="4">
    <location>
        <begin position="157"/>
        <end position="175"/>
    </location>
</feature>
<comment type="similarity">
    <text evidence="1">Belongs to the peptidase S1C family.</text>
</comment>